<dbReference type="SMART" id="SM00717">
    <property type="entry name" value="SANT"/>
    <property type="match status" value="1"/>
</dbReference>
<dbReference type="Ensembl" id="ENSHHUT00000086918.1">
    <property type="protein sequence ID" value="ENSHHUP00000084279.1"/>
    <property type="gene ID" value="ENSHHUG00000048872.1"/>
</dbReference>
<dbReference type="STRING" id="62062.ENSHHUP00000084279"/>
<keyword evidence="3" id="KW-1185">Reference proteome</keyword>
<dbReference type="GO" id="GO:0005730">
    <property type="term" value="C:nucleolus"/>
    <property type="evidence" value="ECO:0007669"/>
    <property type="project" value="TreeGrafter"/>
</dbReference>
<dbReference type="Gene3D" id="1.10.10.60">
    <property type="entry name" value="Homeodomain-like"/>
    <property type="match status" value="1"/>
</dbReference>
<evidence type="ECO:0000313" key="2">
    <source>
        <dbReference type="Ensembl" id="ENSHHUP00000084279.1"/>
    </source>
</evidence>
<dbReference type="Proteomes" id="UP000314982">
    <property type="component" value="Unassembled WGS sequence"/>
</dbReference>
<accession>A0A4W5RIQ5</accession>
<dbReference type="GO" id="GO:0003682">
    <property type="term" value="F:chromatin binding"/>
    <property type="evidence" value="ECO:0007669"/>
    <property type="project" value="TreeGrafter"/>
</dbReference>
<dbReference type="InterPro" id="IPR053078">
    <property type="entry name" value="TTF1-like"/>
</dbReference>
<name>A0A4W5RIQ5_9TELE</name>
<evidence type="ECO:0000313" key="3">
    <source>
        <dbReference type="Proteomes" id="UP000314982"/>
    </source>
</evidence>
<reference evidence="3" key="1">
    <citation type="submission" date="2018-06" db="EMBL/GenBank/DDBJ databases">
        <title>Genome assembly of Danube salmon.</title>
        <authorList>
            <person name="Macqueen D.J."/>
            <person name="Gundappa M.K."/>
        </authorList>
    </citation>
    <scope>NUCLEOTIDE SEQUENCE [LARGE SCALE GENOMIC DNA]</scope>
</reference>
<dbReference type="PROSITE" id="PS50090">
    <property type="entry name" value="MYB_LIKE"/>
    <property type="match status" value="1"/>
</dbReference>
<dbReference type="InterPro" id="IPR009057">
    <property type="entry name" value="Homeodomain-like_sf"/>
</dbReference>
<dbReference type="PANTHER" id="PTHR46760">
    <property type="entry name" value="TRANSCRIPTION TERMINATION FACTOR 1"/>
    <property type="match status" value="1"/>
</dbReference>
<reference evidence="2" key="2">
    <citation type="submission" date="2025-08" db="UniProtKB">
        <authorList>
            <consortium name="Ensembl"/>
        </authorList>
    </citation>
    <scope>IDENTIFICATION</scope>
</reference>
<dbReference type="PANTHER" id="PTHR46760:SF1">
    <property type="entry name" value="TRANSCRIPTION TERMINATION FACTOR 1"/>
    <property type="match status" value="1"/>
</dbReference>
<dbReference type="InterPro" id="IPR001005">
    <property type="entry name" value="SANT/Myb"/>
</dbReference>
<dbReference type="AlphaFoldDB" id="A0A4W5RIQ5"/>
<protein>
    <recommendedName>
        <fullName evidence="1">Myb-like domain-containing protein</fullName>
    </recommendedName>
</protein>
<dbReference type="GO" id="GO:0006363">
    <property type="term" value="P:termination of RNA polymerase I transcription"/>
    <property type="evidence" value="ECO:0007669"/>
    <property type="project" value="TreeGrafter"/>
</dbReference>
<dbReference type="SUPFAM" id="SSF46689">
    <property type="entry name" value="Homeodomain-like"/>
    <property type="match status" value="1"/>
</dbReference>
<reference evidence="2" key="3">
    <citation type="submission" date="2025-09" db="UniProtKB">
        <authorList>
            <consortium name="Ensembl"/>
        </authorList>
    </citation>
    <scope>IDENTIFICATION</scope>
</reference>
<dbReference type="CDD" id="cd00167">
    <property type="entry name" value="SANT"/>
    <property type="match status" value="1"/>
</dbReference>
<proteinExistence type="predicted"/>
<evidence type="ECO:0000259" key="1">
    <source>
        <dbReference type="PROSITE" id="PS50090"/>
    </source>
</evidence>
<sequence length="109" mass="12711">MLYGNKWVKISQLTGRSETPLRKRFSQLFANLGPWSEEELKRLMEAVRDHLLGQAEPGSGPTTIRKDQLYNNIPWTDVCRRVKTRHRDQCRMKWSVVQGFTVNFGASFL</sequence>
<feature type="domain" description="Myb-like" evidence="1">
    <location>
        <begin position="33"/>
        <end position="98"/>
    </location>
</feature>
<organism evidence="2 3">
    <name type="scientific">Hucho hucho</name>
    <name type="common">huchen</name>
    <dbReference type="NCBI Taxonomy" id="62062"/>
    <lineage>
        <taxon>Eukaryota</taxon>
        <taxon>Metazoa</taxon>
        <taxon>Chordata</taxon>
        <taxon>Craniata</taxon>
        <taxon>Vertebrata</taxon>
        <taxon>Euteleostomi</taxon>
        <taxon>Actinopterygii</taxon>
        <taxon>Neopterygii</taxon>
        <taxon>Teleostei</taxon>
        <taxon>Protacanthopterygii</taxon>
        <taxon>Salmoniformes</taxon>
        <taxon>Salmonidae</taxon>
        <taxon>Salmoninae</taxon>
        <taxon>Hucho</taxon>
    </lineage>
</organism>